<sequence length="409" mass="46998">MILCVLIVGITEASKVSLDPTLKVFVDCDECDFDFLRREIPFVHYVRDRRLAQVHILVTDQRTGSGGQEFRLQFIGQGTFAGQDGKLKYISQHDDTEDVERHGLVKTIQFGLMPYIVQTPLAPQISIDYKAASAPQAVSQPDDPWNNWIFRIGTAGEFERESQTSEYSLDVDLSAKRVTKMWKIETEFELDYDEDNFSGDDDSIKSISNEGELRAHVVRSITPHWSAGVFTGASATTRENIDRQIQLMSAIEYSLFRYEHADRKQLTIAYGIGFESVKYTEETIFDKLSERLLSESLLATLELTQRWGEVELEAEFSHFFHDFSKYRIDLGGEVSIRLFKGLEFIAELDVEQIHDQLYLPKRGASLQEVILRRRELATTFEHEGRIGFRYTFGSIYNNVINTRLENHSD</sequence>
<organism evidence="1 2">
    <name type="scientific">Geodia barretti</name>
    <name type="common">Barrett's horny sponge</name>
    <dbReference type="NCBI Taxonomy" id="519541"/>
    <lineage>
        <taxon>Eukaryota</taxon>
        <taxon>Metazoa</taxon>
        <taxon>Porifera</taxon>
        <taxon>Demospongiae</taxon>
        <taxon>Heteroscleromorpha</taxon>
        <taxon>Tetractinellida</taxon>
        <taxon>Astrophorina</taxon>
        <taxon>Geodiidae</taxon>
        <taxon>Geodia</taxon>
    </lineage>
</organism>
<evidence type="ECO:0000313" key="1">
    <source>
        <dbReference type="EMBL" id="CAI8025085.1"/>
    </source>
</evidence>
<gene>
    <name evidence="1" type="ORF">GBAR_LOCUS14514</name>
</gene>
<proteinExistence type="predicted"/>
<evidence type="ECO:0008006" key="3">
    <source>
        <dbReference type="Google" id="ProtNLM"/>
    </source>
</evidence>
<name>A0AA35S7W4_GEOBA</name>
<dbReference type="AlphaFoldDB" id="A0AA35S7W4"/>
<accession>A0AA35S7W4</accession>
<comment type="caution">
    <text evidence="1">The sequence shown here is derived from an EMBL/GenBank/DDBJ whole genome shotgun (WGS) entry which is preliminary data.</text>
</comment>
<protein>
    <recommendedName>
        <fullName evidence="3">DUF481 domain-containing protein</fullName>
    </recommendedName>
</protein>
<dbReference type="Proteomes" id="UP001174909">
    <property type="component" value="Unassembled WGS sequence"/>
</dbReference>
<reference evidence="1" key="1">
    <citation type="submission" date="2023-03" db="EMBL/GenBank/DDBJ databases">
        <authorList>
            <person name="Steffen K."/>
            <person name="Cardenas P."/>
        </authorList>
    </citation>
    <scope>NUCLEOTIDE SEQUENCE</scope>
</reference>
<keyword evidence="2" id="KW-1185">Reference proteome</keyword>
<dbReference type="EMBL" id="CASHTH010002119">
    <property type="protein sequence ID" value="CAI8025085.1"/>
    <property type="molecule type" value="Genomic_DNA"/>
</dbReference>
<evidence type="ECO:0000313" key="2">
    <source>
        <dbReference type="Proteomes" id="UP001174909"/>
    </source>
</evidence>